<sequence>MVLGCYYATLAKPLAAGETIKAFNDIDELVLANANGLIGYHHLIKIKLTPDGDWLETTLGRVLFNQIIPDGLAFINSPVVNKTLKNTIRAVYEMYGDEITAKFADDLKNLGFKFATASGATFGAGDVVIPTEKPRIMQAAEDKVEQIRLQYKEGLITAEEKKRLSIGVWADAKSDIENLVHNKDNPFSSVNLMMDSQARGTMEQLNQMAGMKGIVVNPAGSAIELPVKSNYKEGLTPLEYFVSTHGARKGGADTALKTSDAGYLTRRLVDVAQDITITQADCGAMAGRTITKAYVESINDKLSSVVSGRFTLNPVIGADGKEVVPADTYINKAVAAEIEESGATEVTIRSILNCQSDHGACQKCYGEDLARGKVVNLGEAVGIIAAQSIGEPGTQLTMRTFHTGGVASALDITQGLPRVEELFEARTPKTEALLAEKSGEVKLTEINNKKFLQLLADVDKHMEMPTGKNLTLRVEDGAKIKKGDVIAVDGNGEEVKSLVTGIVHLATKKGYIAYQKKEMIEYPVTANMYLKVANGDKVEQGDSLTEGHYNLKTLMRLKGEDAAKQYILSEIQKIYAWQGQNINDKHVEVIVKRMFGLVRIEDEGDSDYLAGEVVHKLVLDRAVAKLQAANKRLPQWESLLLGISKAALNTDGFLSAASFQETTRVLVDAATQGKVDYLKGLKENVIIGRLIPAGTGFMPRHMSGQTSQSGVSLAPEVMAPES</sequence>
<evidence type="ECO:0000256" key="1">
    <source>
        <dbReference type="ARBA" id="ARBA00012418"/>
    </source>
</evidence>
<dbReference type="GO" id="GO:0046872">
    <property type="term" value="F:metal ion binding"/>
    <property type="evidence" value="ECO:0007669"/>
    <property type="project" value="UniProtKB-KW"/>
</dbReference>
<dbReference type="Gene3D" id="2.40.50.100">
    <property type="match status" value="2"/>
</dbReference>
<dbReference type="GO" id="GO:0003899">
    <property type="term" value="F:DNA-directed RNA polymerase activity"/>
    <property type="evidence" value="ECO:0007669"/>
    <property type="project" value="UniProtKB-EC"/>
</dbReference>
<dbReference type="Pfam" id="PF04983">
    <property type="entry name" value="RNA_pol_Rpb1_3"/>
    <property type="match status" value="1"/>
</dbReference>
<feature type="domain" description="RNA polymerase Rpb1" evidence="10">
    <location>
        <begin position="234"/>
        <end position="646"/>
    </location>
</feature>
<keyword evidence="5" id="KW-0479">Metal-binding</keyword>
<gene>
    <name evidence="11" type="ORF">VE96_C0005G0006</name>
</gene>
<evidence type="ECO:0000256" key="2">
    <source>
        <dbReference type="ARBA" id="ARBA00022478"/>
    </source>
</evidence>
<name>A0A0G1K9N5_UNCK3</name>
<dbReference type="AlphaFoldDB" id="A0A0G1K9N5"/>
<dbReference type="GO" id="GO:0000428">
    <property type="term" value="C:DNA-directed RNA polymerase complex"/>
    <property type="evidence" value="ECO:0007669"/>
    <property type="project" value="UniProtKB-KW"/>
</dbReference>
<reference evidence="11 12" key="1">
    <citation type="journal article" date="2015" name="Nature">
        <title>rRNA introns, odd ribosomes, and small enigmatic genomes across a large radiation of phyla.</title>
        <authorList>
            <person name="Brown C.T."/>
            <person name="Hug L.A."/>
            <person name="Thomas B.C."/>
            <person name="Sharon I."/>
            <person name="Castelle C.J."/>
            <person name="Singh A."/>
            <person name="Wilkins M.J."/>
            <person name="Williams K.H."/>
            <person name="Banfield J.F."/>
        </authorList>
    </citation>
    <scope>NUCLEOTIDE SEQUENCE [LARGE SCALE GENOMIC DNA]</scope>
</reference>
<dbReference type="Gene3D" id="1.10.132.30">
    <property type="match status" value="1"/>
</dbReference>
<dbReference type="EC" id="2.7.7.6" evidence="1"/>
<dbReference type="Gene3D" id="1.10.1790.20">
    <property type="match status" value="1"/>
</dbReference>
<evidence type="ECO:0000256" key="6">
    <source>
        <dbReference type="ARBA" id="ARBA00023163"/>
    </source>
</evidence>
<accession>A0A0G1K9N5</accession>
<dbReference type="InterPro" id="IPR007066">
    <property type="entry name" value="RNA_pol_Rpb1_3"/>
</dbReference>
<dbReference type="Gene3D" id="1.10.150.390">
    <property type="match status" value="1"/>
</dbReference>
<keyword evidence="4" id="KW-0548">Nucleotidyltransferase</keyword>
<keyword evidence="3" id="KW-0808">Transferase</keyword>
<keyword evidence="6" id="KW-0804">Transcription</keyword>
<evidence type="ECO:0000256" key="5">
    <source>
        <dbReference type="ARBA" id="ARBA00022723"/>
    </source>
</evidence>
<dbReference type="InterPro" id="IPR045867">
    <property type="entry name" value="DNA-dir_RpoC_beta_prime"/>
</dbReference>
<dbReference type="InterPro" id="IPR007081">
    <property type="entry name" value="RNA_pol_Rpb1_5"/>
</dbReference>
<evidence type="ECO:0000313" key="12">
    <source>
        <dbReference type="Proteomes" id="UP000034752"/>
    </source>
</evidence>
<comment type="caution">
    <text evidence="11">The sequence shown here is derived from an EMBL/GenBank/DDBJ whole genome shotgun (WGS) entry which is preliminary data.</text>
</comment>
<evidence type="ECO:0000256" key="7">
    <source>
        <dbReference type="ARBA" id="ARBA00048552"/>
    </source>
</evidence>
<dbReference type="PANTHER" id="PTHR19376">
    <property type="entry name" value="DNA-DIRECTED RNA POLYMERASE"/>
    <property type="match status" value="1"/>
</dbReference>
<evidence type="ECO:0000256" key="8">
    <source>
        <dbReference type="SAM" id="MobiDB-lite"/>
    </source>
</evidence>
<organism evidence="11 12">
    <name type="scientific">candidate division Kazan bacterium GW2011_GWA1_44_22</name>
    <dbReference type="NCBI Taxonomy" id="1620410"/>
    <lineage>
        <taxon>Bacteria</taxon>
        <taxon>Bacteria division Kazan-3B-28</taxon>
    </lineage>
</organism>
<evidence type="ECO:0000259" key="10">
    <source>
        <dbReference type="Pfam" id="PF04998"/>
    </source>
</evidence>
<evidence type="ECO:0000256" key="3">
    <source>
        <dbReference type="ARBA" id="ARBA00022679"/>
    </source>
</evidence>
<dbReference type="EMBL" id="LCIJ01000005">
    <property type="protein sequence ID" value="KKT52917.1"/>
    <property type="molecule type" value="Genomic_DNA"/>
</dbReference>
<dbReference type="SUPFAM" id="SSF64484">
    <property type="entry name" value="beta and beta-prime subunits of DNA dependent RNA-polymerase"/>
    <property type="match status" value="1"/>
</dbReference>
<dbReference type="Proteomes" id="UP000034752">
    <property type="component" value="Unassembled WGS sequence"/>
</dbReference>
<dbReference type="PANTHER" id="PTHR19376:SF54">
    <property type="entry name" value="DNA-DIRECTED RNA POLYMERASE SUBUNIT BETA"/>
    <property type="match status" value="1"/>
</dbReference>
<feature type="domain" description="RNA polymerase Rpb1" evidence="9">
    <location>
        <begin position="1"/>
        <end position="127"/>
    </location>
</feature>
<protein>
    <recommendedName>
        <fullName evidence="1">DNA-directed RNA polymerase</fullName>
        <ecNumber evidence="1">2.7.7.6</ecNumber>
    </recommendedName>
</protein>
<dbReference type="GO" id="GO:0003677">
    <property type="term" value="F:DNA binding"/>
    <property type="evidence" value="ECO:0007669"/>
    <property type="project" value="InterPro"/>
</dbReference>
<evidence type="ECO:0000256" key="4">
    <source>
        <dbReference type="ARBA" id="ARBA00022695"/>
    </source>
</evidence>
<dbReference type="CDD" id="cd02655">
    <property type="entry name" value="RNAP_beta'_C"/>
    <property type="match status" value="1"/>
</dbReference>
<evidence type="ECO:0000313" key="11">
    <source>
        <dbReference type="EMBL" id="KKT52917.1"/>
    </source>
</evidence>
<dbReference type="Pfam" id="PF04998">
    <property type="entry name" value="RNA_pol_Rpb1_5"/>
    <property type="match status" value="1"/>
</dbReference>
<dbReference type="GO" id="GO:0006351">
    <property type="term" value="P:DNA-templated transcription"/>
    <property type="evidence" value="ECO:0007669"/>
    <property type="project" value="InterPro"/>
</dbReference>
<feature type="region of interest" description="Disordered" evidence="8">
    <location>
        <begin position="698"/>
        <end position="722"/>
    </location>
</feature>
<proteinExistence type="predicted"/>
<keyword evidence="2 11" id="KW-0240">DNA-directed RNA polymerase</keyword>
<dbReference type="PATRIC" id="fig|1620410.3.peg.110"/>
<dbReference type="InterPro" id="IPR038120">
    <property type="entry name" value="Rpb1_funnel_sf"/>
</dbReference>
<evidence type="ECO:0000259" key="9">
    <source>
        <dbReference type="Pfam" id="PF04983"/>
    </source>
</evidence>
<dbReference type="Gene3D" id="1.10.274.100">
    <property type="entry name" value="RNA polymerase Rpb1, domain 3"/>
    <property type="match status" value="2"/>
</dbReference>
<comment type="catalytic activity">
    <reaction evidence="7">
        <text>RNA(n) + a ribonucleoside 5'-triphosphate = RNA(n+1) + diphosphate</text>
        <dbReference type="Rhea" id="RHEA:21248"/>
        <dbReference type="Rhea" id="RHEA-COMP:14527"/>
        <dbReference type="Rhea" id="RHEA-COMP:17342"/>
        <dbReference type="ChEBI" id="CHEBI:33019"/>
        <dbReference type="ChEBI" id="CHEBI:61557"/>
        <dbReference type="ChEBI" id="CHEBI:140395"/>
        <dbReference type="EC" id="2.7.7.6"/>
    </reaction>
</comment>
<dbReference type="InterPro" id="IPR042102">
    <property type="entry name" value="RNA_pol_Rpb1_3_sf"/>
</dbReference>